<proteinExistence type="inferred from homology"/>
<dbReference type="Pfam" id="PF07221">
    <property type="entry name" value="GlcNAc_2-epim"/>
    <property type="match status" value="1"/>
</dbReference>
<sequence length="407" mass="46882">MERVQLQNWKDEIGRELDDNILAFWIRHAQDDRHGGFIGEIASDMTLKPEADKGLVLNARILWTFACAYRLNPDERYLEMARRAYDALWNQFRDRTHGGLYWMVGVDGTPTQTKKQVYGQAFAIYALAEYYRAIPDPDVLRWATELYELLEKHAYDPVHLGYFEALACDWSPTREMSLSGKDMNEPKSMNTHLHVLEAYTNLYRIWKPEGLRDKLAVLIDIHLDKIVDGGNHHFKLFFSEDWVSQTSHISYGHDIEGSWLLMEAAEVLGDGERTKRVKAEAIEMARVTLAEGTDTDGAILNEADGQGHLDDTKDWWPQAEAVVGYLNAFQLTGEHAYLAAARRSWEFILNFIRDDVNGEWHWGVTRDGRPIAEEPKVSAWKCPYHNSRACFEAMERISQIIKSEGKQ</sequence>
<dbReference type="InterPro" id="IPR028584">
    <property type="entry name" value="Cellobiose_2_epim"/>
</dbReference>
<comment type="similarity">
    <text evidence="4">Belongs to the cellobiose 2-epimerase family.</text>
</comment>
<dbReference type="GO" id="GO:0047736">
    <property type="term" value="F:cellobiose epimerase activity"/>
    <property type="evidence" value="ECO:0007669"/>
    <property type="project" value="UniProtKB-UniRule"/>
</dbReference>
<dbReference type="KEGG" id="cchl:FPL14_24305"/>
<dbReference type="AlphaFoldDB" id="A0A7G5C413"/>
<evidence type="ECO:0000256" key="1">
    <source>
        <dbReference type="ARBA" id="ARBA00001470"/>
    </source>
</evidence>
<evidence type="ECO:0000313" key="6">
    <source>
        <dbReference type="Proteomes" id="UP000515679"/>
    </source>
</evidence>
<name>A0A7G5C413_9BACL</name>
<dbReference type="EC" id="5.1.3.11" evidence="4"/>
<dbReference type="Gene3D" id="1.50.10.10">
    <property type="match status" value="1"/>
</dbReference>
<dbReference type="RefSeq" id="WP_182300180.1">
    <property type="nucleotide sequence ID" value="NZ_CP041969.1"/>
</dbReference>
<protein>
    <recommendedName>
        <fullName evidence="4">Cellobiose 2-epimerase</fullName>
        <shortName evidence="4">CE</shortName>
        <ecNumber evidence="4">5.1.3.11</ecNumber>
    </recommendedName>
</protein>
<dbReference type="Proteomes" id="UP000515679">
    <property type="component" value="Chromosome"/>
</dbReference>
<comment type="similarity">
    <text evidence="2">Belongs to the N-acylglucosamine 2-epimerase family.</text>
</comment>
<dbReference type="InterPro" id="IPR012341">
    <property type="entry name" value="6hp_glycosidase-like_sf"/>
</dbReference>
<dbReference type="EMBL" id="CP041969">
    <property type="protein sequence ID" value="QMV43947.1"/>
    <property type="molecule type" value="Genomic_DNA"/>
</dbReference>
<dbReference type="SUPFAM" id="SSF48208">
    <property type="entry name" value="Six-hairpin glycosidases"/>
    <property type="match status" value="1"/>
</dbReference>
<evidence type="ECO:0000256" key="3">
    <source>
        <dbReference type="ARBA" id="ARBA00023235"/>
    </source>
</evidence>
<dbReference type="PANTHER" id="PTHR15108">
    <property type="entry name" value="N-ACYLGLUCOSAMINE-2-EPIMERASE"/>
    <property type="match status" value="1"/>
</dbReference>
<dbReference type="InterPro" id="IPR008928">
    <property type="entry name" value="6-hairpin_glycosidase_sf"/>
</dbReference>
<keyword evidence="3 4" id="KW-0413">Isomerase</keyword>
<comment type="function">
    <text evidence="4">Catalyzes the reversible epimerization of cellobiose to 4-O-beta-D-glucopyranosyl-D-mannose (Glc-Man).</text>
</comment>
<accession>A0A7G5C413</accession>
<organism evidence="5 6">
    <name type="scientific">Cohnella cholangitidis</name>
    <dbReference type="NCBI Taxonomy" id="2598458"/>
    <lineage>
        <taxon>Bacteria</taxon>
        <taxon>Bacillati</taxon>
        <taxon>Bacillota</taxon>
        <taxon>Bacilli</taxon>
        <taxon>Bacillales</taxon>
        <taxon>Paenibacillaceae</taxon>
        <taxon>Cohnella</taxon>
    </lineage>
</organism>
<gene>
    <name evidence="5" type="ORF">FPL14_24305</name>
</gene>
<reference evidence="5 6" key="1">
    <citation type="submission" date="2019-07" db="EMBL/GenBank/DDBJ databases">
        <authorList>
            <person name="Kim J.K."/>
            <person name="Cheong H.-M."/>
            <person name="Choi Y."/>
            <person name="Hwang K.J."/>
            <person name="Lee S."/>
            <person name="Choi C."/>
        </authorList>
    </citation>
    <scope>NUCLEOTIDE SEQUENCE [LARGE SCALE GENOMIC DNA]</scope>
    <source>
        <strain evidence="5 6">KS 22</strain>
    </source>
</reference>
<dbReference type="HAMAP" id="MF_00929">
    <property type="entry name" value="Cellobiose_2_epim"/>
    <property type="match status" value="1"/>
</dbReference>
<comment type="catalytic activity">
    <reaction evidence="1 4">
        <text>D-cellobiose = beta-D-glucosyl-(1-&gt;4)-D-mannopyranose</text>
        <dbReference type="Rhea" id="RHEA:23384"/>
        <dbReference type="ChEBI" id="CHEBI:17057"/>
        <dbReference type="ChEBI" id="CHEBI:47931"/>
        <dbReference type="EC" id="5.1.3.11"/>
    </reaction>
</comment>
<keyword evidence="6" id="KW-1185">Reference proteome</keyword>
<dbReference type="GO" id="GO:0005975">
    <property type="term" value="P:carbohydrate metabolic process"/>
    <property type="evidence" value="ECO:0007669"/>
    <property type="project" value="InterPro"/>
</dbReference>
<evidence type="ECO:0000313" key="5">
    <source>
        <dbReference type="EMBL" id="QMV43947.1"/>
    </source>
</evidence>
<evidence type="ECO:0000256" key="4">
    <source>
        <dbReference type="HAMAP-Rule" id="MF_00929"/>
    </source>
</evidence>
<dbReference type="InterPro" id="IPR010819">
    <property type="entry name" value="AGE/CE"/>
</dbReference>
<evidence type="ECO:0000256" key="2">
    <source>
        <dbReference type="ARBA" id="ARBA00008558"/>
    </source>
</evidence>